<protein>
    <submittedName>
        <fullName evidence="2">Uncharacterized protein</fullName>
    </submittedName>
</protein>
<dbReference type="STRING" id="1802485.A2V97_03770"/>
<evidence type="ECO:0000256" key="1">
    <source>
        <dbReference type="SAM" id="MobiDB-lite"/>
    </source>
</evidence>
<feature type="compositionally biased region" description="Low complexity" evidence="1">
    <location>
        <begin position="43"/>
        <end position="59"/>
    </location>
</feature>
<dbReference type="Proteomes" id="UP000177382">
    <property type="component" value="Unassembled WGS sequence"/>
</dbReference>
<comment type="caution">
    <text evidence="2">The sequence shown here is derived from an EMBL/GenBank/DDBJ whole genome shotgun (WGS) entry which is preliminary data.</text>
</comment>
<proteinExistence type="predicted"/>
<sequence>MKRKNKGFSAILVLILVLLVAAAGGVFYLNSKKESTGVPSPSPTQTLSPTPTSKPSTSWKTYTNSELGISISYPPKWTISKVEKVEGVSTFWLTSDSPSKTYTGGNLQIVIGSALVYSTSGALFGNALSCEGEGQFTDKPFSVEIEGEVYTTQINGKSCIKTGDDLKLEHYRFQFYEEGKLPYVTGTYFTMEEREEIVSMLSTIKFLD</sequence>
<dbReference type="AlphaFoldDB" id="A0A1F7XM32"/>
<name>A0A1F7XM32_9BACT</name>
<accession>A0A1F7XM32</accession>
<gene>
    <name evidence="2" type="ORF">A2V97_03770</name>
</gene>
<evidence type="ECO:0000313" key="3">
    <source>
        <dbReference type="Proteomes" id="UP000177382"/>
    </source>
</evidence>
<evidence type="ECO:0000313" key="2">
    <source>
        <dbReference type="EMBL" id="OGM15859.1"/>
    </source>
</evidence>
<organism evidence="2 3">
    <name type="scientific">Candidatus Woesebacteria bacterium RBG_16_42_24</name>
    <dbReference type="NCBI Taxonomy" id="1802485"/>
    <lineage>
        <taxon>Bacteria</taxon>
        <taxon>Candidatus Woeseibacteriota</taxon>
    </lineage>
</organism>
<reference evidence="2 3" key="1">
    <citation type="journal article" date="2016" name="Nat. Commun.">
        <title>Thousands of microbial genomes shed light on interconnected biogeochemical processes in an aquifer system.</title>
        <authorList>
            <person name="Anantharaman K."/>
            <person name="Brown C.T."/>
            <person name="Hug L.A."/>
            <person name="Sharon I."/>
            <person name="Castelle C.J."/>
            <person name="Probst A.J."/>
            <person name="Thomas B.C."/>
            <person name="Singh A."/>
            <person name="Wilkins M.J."/>
            <person name="Karaoz U."/>
            <person name="Brodie E.L."/>
            <person name="Williams K.H."/>
            <person name="Hubbard S.S."/>
            <person name="Banfield J.F."/>
        </authorList>
    </citation>
    <scope>NUCLEOTIDE SEQUENCE [LARGE SCALE GENOMIC DNA]</scope>
</reference>
<feature type="region of interest" description="Disordered" evidence="1">
    <location>
        <begin position="33"/>
        <end position="59"/>
    </location>
</feature>
<dbReference type="EMBL" id="MGFX01000001">
    <property type="protein sequence ID" value="OGM15859.1"/>
    <property type="molecule type" value="Genomic_DNA"/>
</dbReference>